<evidence type="ECO:0000313" key="2">
    <source>
        <dbReference type="Proteomes" id="UP000002931"/>
    </source>
</evidence>
<proteinExistence type="predicted"/>
<dbReference type="HOGENOM" id="CLU_2585533_0_0_5"/>
<evidence type="ECO:0000313" key="1">
    <source>
        <dbReference type="EMBL" id="EAQ12690.1"/>
    </source>
</evidence>
<dbReference type="AlphaFoldDB" id="A3VHD5"/>
<reference evidence="1 2" key="1">
    <citation type="journal article" date="2010" name="J. Bacteriol.">
        <title>Genome sequences of Pelagibaca bermudensis HTCC2601T and Maritimibacter alkaliphilus HTCC2654T, the type strains of two marine Roseobacter genera.</title>
        <authorList>
            <person name="Thrash J.C."/>
            <person name="Cho J.C."/>
            <person name="Ferriera S."/>
            <person name="Johnson J."/>
            <person name="Vergin K.L."/>
            <person name="Giovannoni S.J."/>
        </authorList>
    </citation>
    <scope>NUCLEOTIDE SEQUENCE [LARGE SCALE GENOMIC DNA]</scope>
    <source>
        <strain evidence="1 2">HTCC2654</strain>
    </source>
</reference>
<dbReference type="EMBL" id="AAMT01000008">
    <property type="protein sequence ID" value="EAQ12690.1"/>
    <property type="molecule type" value="Genomic_DNA"/>
</dbReference>
<organism evidence="1 2">
    <name type="scientific">Maritimibacter alkaliphilus HTCC2654</name>
    <dbReference type="NCBI Taxonomy" id="314271"/>
    <lineage>
        <taxon>Bacteria</taxon>
        <taxon>Pseudomonadati</taxon>
        <taxon>Pseudomonadota</taxon>
        <taxon>Alphaproteobacteria</taxon>
        <taxon>Rhodobacterales</taxon>
        <taxon>Roseobacteraceae</taxon>
        <taxon>Maritimibacter</taxon>
    </lineage>
</organism>
<dbReference type="STRING" id="314271.RB2654_15430"/>
<accession>A3VHD5</accession>
<comment type="caution">
    <text evidence="1">The sequence shown here is derived from an EMBL/GenBank/DDBJ whole genome shotgun (WGS) entry which is preliminary data.</text>
</comment>
<name>A3VHD5_9RHOB</name>
<protein>
    <submittedName>
        <fullName evidence="1">Uncharacterized protein</fullName>
    </submittedName>
</protein>
<keyword evidence="2" id="KW-1185">Reference proteome</keyword>
<dbReference type="Proteomes" id="UP000002931">
    <property type="component" value="Unassembled WGS sequence"/>
</dbReference>
<gene>
    <name evidence="1" type="ORF">RB2654_15430</name>
</gene>
<sequence>MGEQRLGRVVDTGKLGLGQGRVDFLVADVVEQHRLAAFAAFQARDQVMARLRNAFGDRAGADRADRVACVGRRFHAVKVG</sequence>